<evidence type="ECO:0000259" key="6">
    <source>
        <dbReference type="PROSITE" id="PS51833"/>
    </source>
</evidence>
<dbReference type="EMBL" id="CP014646">
    <property type="protein sequence ID" value="AMO36847.1"/>
    <property type="molecule type" value="Genomic_DNA"/>
</dbReference>
<dbReference type="EC" id="2.7.7.65" evidence="1"/>
<sequence>MPPPIDIKRFEQLKAVGDLPSPRGVAIAIIRLTQSADVSMAELARVIKSDPAFVGRLIKAANGLVAENRRAVVSVQEALMVLGLPAVRTLALGFSLLSNYRKGACEGFDYGRFWSSSLLMALSMQALVQRVRVVPADEAFSLGLLARVGELALATLYPADFSRLLKEVARSPQLRQLDLEQTAFAMTHCELGAAMLIDWGVPTQLVNPVLCFERPELADFAEGSREAGLVQCLVLSRAIAQLCLAPESEQARLMPAMLQLAGRLGLPRGDFVSLCERIAREWSEWGKLLQIGTARAPAFGNLCAADETESEPAASAADPTMTQPGSDMPVLIVAGDASERAHMRVLLEESGFSVHEQADYTQAIESAIDVQPCLLLVDWSGENCGASLVRALRTTRFGRTLHILALLDADDDGLLEEAAAAGADDFILRPIRPAALAVRLRAGRRTVTLQRELEREREELRHFAAELSISNRRLQEAAMTDALTGIPNRRFAIDRIQMEWAAAARHSRPLSVMLVDLDGFKEINDAHGHDVGDIALRQISATLRGALRAQDVICRTGGDEFLVICPDTDLSAALGCAERLRSAAHDMPIDTGGPRVRLTVSVGVAMREPSMANADALIKLADRGAFLAKERGRNCVMSAQVVHATS</sequence>
<dbReference type="GO" id="GO:1902201">
    <property type="term" value="P:negative regulation of bacterial-type flagellum-dependent cell motility"/>
    <property type="evidence" value="ECO:0007669"/>
    <property type="project" value="TreeGrafter"/>
</dbReference>
<dbReference type="InterPro" id="IPR029787">
    <property type="entry name" value="Nucleotide_cyclase"/>
</dbReference>
<feature type="modified residue" description="4-aspartylphosphate" evidence="3">
    <location>
        <position position="378"/>
    </location>
</feature>
<dbReference type="SUPFAM" id="SSF52172">
    <property type="entry name" value="CheY-like"/>
    <property type="match status" value="1"/>
</dbReference>
<dbReference type="GO" id="GO:0005886">
    <property type="term" value="C:plasma membrane"/>
    <property type="evidence" value="ECO:0007669"/>
    <property type="project" value="TreeGrafter"/>
</dbReference>
<dbReference type="KEGG" id="thu:AC731_007750"/>
<dbReference type="Gene3D" id="3.30.70.270">
    <property type="match status" value="1"/>
</dbReference>
<reference evidence="8" key="1">
    <citation type="submission" date="2016-03" db="EMBL/GenBank/DDBJ databases">
        <authorList>
            <person name="Ma C."/>
            <person name="Zhou S."/>
            <person name="Yang G."/>
        </authorList>
    </citation>
    <scope>NUCLEOTIDE SEQUENCE [LARGE SCALE GENOMIC DNA]</scope>
    <source>
        <strain evidence="8">SgZ-1</strain>
    </source>
</reference>
<dbReference type="GO" id="GO:0043709">
    <property type="term" value="P:cell adhesion involved in single-species biofilm formation"/>
    <property type="evidence" value="ECO:0007669"/>
    <property type="project" value="TreeGrafter"/>
</dbReference>
<dbReference type="CDD" id="cd01949">
    <property type="entry name" value="GGDEF"/>
    <property type="match status" value="1"/>
</dbReference>
<keyword evidence="3" id="KW-0597">Phosphoprotein</keyword>
<dbReference type="Gene3D" id="1.10.3210.10">
    <property type="entry name" value="Hypothetical protein af1432"/>
    <property type="match status" value="1"/>
</dbReference>
<accession>A0A127K4G2</accession>
<dbReference type="NCBIfam" id="TIGR00254">
    <property type="entry name" value="GGDEF"/>
    <property type="match status" value="1"/>
</dbReference>
<dbReference type="InterPro" id="IPR013976">
    <property type="entry name" value="HDOD"/>
</dbReference>
<dbReference type="RefSeq" id="WP_048704895.1">
    <property type="nucleotide sequence ID" value="NZ_CP014646.1"/>
</dbReference>
<dbReference type="Pfam" id="PF00990">
    <property type="entry name" value="GGDEF"/>
    <property type="match status" value="1"/>
</dbReference>
<dbReference type="STRING" id="1134435.AC731_007750"/>
<dbReference type="GO" id="GO:0052621">
    <property type="term" value="F:diguanylate cyclase activity"/>
    <property type="evidence" value="ECO:0007669"/>
    <property type="project" value="UniProtKB-EC"/>
</dbReference>
<keyword evidence="8" id="KW-1185">Reference proteome</keyword>
<evidence type="ECO:0000256" key="3">
    <source>
        <dbReference type="PROSITE-ProRule" id="PRU00169"/>
    </source>
</evidence>
<evidence type="ECO:0000313" key="8">
    <source>
        <dbReference type="Proteomes" id="UP000036902"/>
    </source>
</evidence>
<comment type="catalytic activity">
    <reaction evidence="2">
        <text>2 GTP = 3',3'-c-di-GMP + 2 diphosphate</text>
        <dbReference type="Rhea" id="RHEA:24898"/>
        <dbReference type="ChEBI" id="CHEBI:33019"/>
        <dbReference type="ChEBI" id="CHEBI:37565"/>
        <dbReference type="ChEBI" id="CHEBI:58805"/>
        <dbReference type="EC" id="2.7.7.65"/>
    </reaction>
</comment>
<dbReference type="FunFam" id="3.30.70.270:FF:000001">
    <property type="entry name" value="Diguanylate cyclase domain protein"/>
    <property type="match status" value="1"/>
</dbReference>
<protein>
    <recommendedName>
        <fullName evidence="1">diguanylate cyclase</fullName>
        <ecNumber evidence="1">2.7.7.65</ecNumber>
    </recommendedName>
</protein>
<dbReference type="SUPFAM" id="SSF109604">
    <property type="entry name" value="HD-domain/PDEase-like"/>
    <property type="match status" value="1"/>
</dbReference>
<dbReference type="Pfam" id="PF00072">
    <property type="entry name" value="Response_reg"/>
    <property type="match status" value="1"/>
</dbReference>
<dbReference type="Proteomes" id="UP000036902">
    <property type="component" value="Chromosome"/>
</dbReference>
<dbReference type="InterPro" id="IPR043128">
    <property type="entry name" value="Rev_trsase/Diguanyl_cyclase"/>
</dbReference>
<dbReference type="InterPro" id="IPR050469">
    <property type="entry name" value="Diguanylate_Cyclase"/>
</dbReference>
<gene>
    <name evidence="7" type="ORF">AC731_007750</name>
</gene>
<evidence type="ECO:0000313" key="7">
    <source>
        <dbReference type="EMBL" id="AMO36847.1"/>
    </source>
</evidence>
<dbReference type="PANTHER" id="PTHR45138:SF9">
    <property type="entry name" value="DIGUANYLATE CYCLASE DGCM-RELATED"/>
    <property type="match status" value="1"/>
</dbReference>
<proteinExistence type="predicted"/>
<dbReference type="SUPFAM" id="SSF55073">
    <property type="entry name" value="Nucleotide cyclase"/>
    <property type="match status" value="1"/>
</dbReference>
<feature type="domain" description="HDOD" evidence="6">
    <location>
        <begin position="19"/>
        <end position="215"/>
    </location>
</feature>
<evidence type="ECO:0000259" key="4">
    <source>
        <dbReference type="PROSITE" id="PS50110"/>
    </source>
</evidence>
<evidence type="ECO:0000259" key="5">
    <source>
        <dbReference type="PROSITE" id="PS50887"/>
    </source>
</evidence>
<dbReference type="SMART" id="SM00448">
    <property type="entry name" value="REC"/>
    <property type="match status" value="1"/>
</dbReference>
<dbReference type="Gene3D" id="3.40.50.2300">
    <property type="match status" value="1"/>
</dbReference>
<dbReference type="PROSITE" id="PS50110">
    <property type="entry name" value="RESPONSE_REGULATORY"/>
    <property type="match status" value="1"/>
</dbReference>
<dbReference type="InterPro" id="IPR011006">
    <property type="entry name" value="CheY-like_superfamily"/>
</dbReference>
<dbReference type="PANTHER" id="PTHR45138">
    <property type="entry name" value="REGULATORY COMPONENTS OF SENSORY TRANSDUCTION SYSTEM"/>
    <property type="match status" value="1"/>
</dbReference>
<dbReference type="SMART" id="SM00267">
    <property type="entry name" value="GGDEF"/>
    <property type="match status" value="1"/>
</dbReference>
<feature type="domain" description="Response regulatory" evidence="4">
    <location>
        <begin position="329"/>
        <end position="444"/>
    </location>
</feature>
<dbReference type="Pfam" id="PF08668">
    <property type="entry name" value="HDOD"/>
    <property type="match status" value="1"/>
</dbReference>
<dbReference type="InterPro" id="IPR000160">
    <property type="entry name" value="GGDEF_dom"/>
</dbReference>
<name>A0A127K4G2_9RHOO</name>
<dbReference type="GO" id="GO:0000160">
    <property type="term" value="P:phosphorelay signal transduction system"/>
    <property type="evidence" value="ECO:0007669"/>
    <property type="project" value="InterPro"/>
</dbReference>
<dbReference type="PROSITE" id="PS51833">
    <property type="entry name" value="HDOD"/>
    <property type="match status" value="1"/>
</dbReference>
<dbReference type="PROSITE" id="PS50887">
    <property type="entry name" value="GGDEF"/>
    <property type="match status" value="1"/>
</dbReference>
<dbReference type="InterPro" id="IPR001789">
    <property type="entry name" value="Sig_transdc_resp-reg_receiver"/>
</dbReference>
<dbReference type="AlphaFoldDB" id="A0A127K4G2"/>
<feature type="domain" description="GGDEF" evidence="5">
    <location>
        <begin position="508"/>
        <end position="641"/>
    </location>
</feature>
<organism evidence="7 8">
    <name type="scientific">Thauera humireducens</name>
    <dbReference type="NCBI Taxonomy" id="1134435"/>
    <lineage>
        <taxon>Bacteria</taxon>
        <taxon>Pseudomonadati</taxon>
        <taxon>Pseudomonadota</taxon>
        <taxon>Betaproteobacteria</taxon>
        <taxon>Rhodocyclales</taxon>
        <taxon>Zoogloeaceae</taxon>
        <taxon>Thauera</taxon>
    </lineage>
</organism>
<evidence type="ECO:0000256" key="2">
    <source>
        <dbReference type="ARBA" id="ARBA00034247"/>
    </source>
</evidence>
<evidence type="ECO:0000256" key="1">
    <source>
        <dbReference type="ARBA" id="ARBA00012528"/>
    </source>
</evidence>